<keyword evidence="2" id="KW-1185">Reference proteome</keyword>
<sequence length="87" mass="9754">MGVRLTFERPDARHAVARCLRASAESKLAGHKPYVYVNVKYFIFSRVGVSTIGRRKAANCENDSQLAWPRERAPCPRLNSAGHVRVS</sequence>
<comment type="caution">
    <text evidence="1">The sequence shown here is derived from an EMBL/GenBank/DDBJ whole genome shotgun (WGS) entry which is preliminary data.</text>
</comment>
<evidence type="ECO:0000313" key="1">
    <source>
        <dbReference type="EMBL" id="GLS02020.1"/>
    </source>
</evidence>
<reference evidence="2" key="1">
    <citation type="journal article" date="2019" name="Int. J. Syst. Evol. Microbiol.">
        <title>The Global Catalogue of Microorganisms (GCM) 10K type strain sequencing project: providing services to taxonomists for standard genome sequencing and annotation.</title>
        <authorList>
            <consortium name="The Broad Institute Genomics Platform"/>
            <consortium name="The Broad Institute Genome Sequencing Center for Infectious Disease"/>
            <person name="Wu L."/>
            <person name="Ma J."/>
        </authorList>
    </citation>
    <scope>NUCLEOTIDE SEQUENCE [LARGE SCALE GENOMIC DNA]</scope>
    <source>
        <strain evidence="2">NBRC 110107</strain>
    </source>
</reference>
<proteinExistence type="predicted"/>
<gene>
    <name evidence="1" type="ORF">GCM10007859_20400</name>
</gene>
<protein>
    <submittedName>
        <fullName evidence="1">Uncharacterized protein</fullName>
    </submittedName>
</protein>
<dbReference type="EMBL" id="BSOY01000047">
    <property type="protein sequence ID" value="GLS02020.1"/>
    <property type="molecule type" value="Genomic_DNA"/>
</dbReference>
<accession>A0ABQ6BJ22</accession>
<dbReference type="Proteomes" id="UP001156921">
    <property type="component" value="Unassembled WGS sequence"/>
</dbReference>
<evidence type="ECO:0000313" key="2">
    <source>
        <dbReference type="Proteomes" id="UP001156921"/>
    </source>
</evidence>
<organism evidence="1 2">
    <name type="scientific">Brevundimonas denitrificans</name>
    <dbReference type="NCBI Taxonomy" id="1443434"/>
    <lineage>
        <taxon>Bacteria</taxon>
        <taxon>Pseudomonadati</taxon>
        <taxon>Pseudomonadota</taxon>
        <taxon>Alphaproteobacteria</taxon>
        <taxon>Caulobacterales</taxon>
        <taxon>Caulobacteraceae</taxon>
        <taxon>Brevundimonas</taxon>
    </lineage>
</organism>
<name>A0ABQ6BJ22_9CAUL</name>